<keyword evidence="1" id="KW-1133">Transmembrane helix</keyword>
<evidence type="ECO:0000313" key="3">
    <source>
        <dbReference type="Proteomes" id="UP001162131"/>
    </source>
</evidence>
<comment type="caution">
    <text evidence="2">The sequence shown here is derived from an EMBL/GenBank/DDBJ whole genome shotgun (WGS) entry which is preliminary data.</text>
</comment>
<name>A0AAU9ISA3_9CILI</name>
<keyword evidence="1" id="KW-0472">Membrane</keyword>
<evidence type="ECO:0000313" key="2">
    <source>
        <dbReference type="EMBL" id="CAG9316013.1"/>
    </source>
</evidence>
<dbReference type="EMBL" id="CAJZBQ010000014">
    <property type="protein sequence ID" value="CAG9316013.1"/>
    <property type="molecule type" value="Genomic_DNA"/>
</dbReference>
<keyword evidence="3" id="KW-1185">Reference proteome</keyword>
<reference evidence="2" key="1">
    <citation type="submission" date="2021-09" db="EMBL/GenBank/DDBJ databases">
        <authorList>
            <consortium name="AG Swart"/>
            <person name="Singh M."/>
            <person name="Singh A."/>
            <person name="Seah K."/>
            <person name="Emmerich C."/>
        </authorList>
    </citation>
    <scope>NUCLEOTIDE SEQUENCE</scope>
    <source>
        <strain evidence="2">ATCC30299</strain>
    </source>
</reference>
<keyword evidence="1" id="KW-0812">Transmembrane</keyword>
<protein>
    <recommendedName>
        <fullName evidence="4">Man1/Src1 C-terminal domain-containing protein</fullName>
    </recommendedName>
</protein>
<dbReference type="AlphaFoldDB" id="A0AAU9ISA3"/>
<evidence type="ECO:0008006" key="4">
    <source>
        <dbReference type="Google" id="ProtNLM"/>
    </source>
</evidence>
<sequence>MDKIRILTPQKSKVYSDGSQSAYIKRFEAFTPSPKKNQLSQTPVKIHNFKTNENTYTRLPEMHNYESIKVPLKSKEPIVLPNQNTGLLEEELQSMFKTATDEIGYFPDIKTTLLQFLTFCTAILGIFVLSSIIWDIMNEQRYCSEINESGCLPCPQHSICSGKSMHCEHSFIKIQNKCIENSKEEIKIHSIFGEIERYVSEHARLEYRASRSCFKMTLKEYFYLFPQEYFIEEKIKELLDKNESSVIEVFRENSIDFIKAKVLKFKLEDIIIIFLQDNRIFFEILVTIIILSFTFYKIHAVKEKTRRSAKKIYDLICSQLKKNCDGTSNHGILESRLKNILIESLGLKLFEKIWIVIQKTQKTDYYLISRKRTSERGEDYLWQWNDK</sequence>
<gene>
    <name evidence="2" type="ORF">BSTOLATCC_MIC14753</name>
</gene>
<accession>A0AAU9ISA3</accession>
<feature type="transmembrane region" description="Helical" evidence="1">
    <location>
        <begin position="280"/>
        <end position="298"/>
    </location>
</feature>
<proteinExistence type="predicted"/>
<feature type="transmembrane region" description="Helical" evidence="1">
    <location>
        <begin position="113"/>
        <end position="134"/>
    </location>
</feature>
<organism evidence="2 3">
    <name type="scientific">Blepharisma stoltei</name>
    <dbReference type="NCBI Taxonomy" id="1481888"/>
    <lineage>
        <taxon>Eukaryota</taxon>
        <taxon>Sar</taxon>
        <taxon>Alveolata</taxon>
        <taxon>Ciliophora</taxon>
        <taxon>Postciliodesmatophora</taxon>
        <taxon>Heterotrichea</taxon>
        <taxon>Heterotrichida</taxon>
        <taxon>Blepharismidae</taxon>
        <taxon>Blepharisma</taxon>
    </lineage>
</organism>
<evidence type="ECO:0000256" key="1">
    <source>
        <dbReference type="SAM" id="Phobius"/>
    </source>
</evidence>
<dbReference type="Proteomes" id="UP001162131">
    <property type="component" value="Unassembled WGS sequence"/>
</dbReference>